<dbReference type="Pfam" id="PF21782">
    <property type="entry name" value="WHD_PKMT"/>
    <property type="match status" value="1"/>
</dbReference>
<gene>
    <name evidence="2" type="ORF">METZ01_LOCUS236976</name>
</gene>
<dbReference type="EMBL" id="UINC01060043">
    <property type="protein sequence ID" value="SVB84122.1"/>
    <property type="molecule type" value="Genomic_DNA"/>
</dbReference>
<evidence type="ECO:0000313" key="2">
    <source>
        <dbReference type="EMBL" id="SVB84122.1"/>
    </source>
</evidence>
<dbReference type="InterPro" id="IPR048976">
    <property type="entry name" value="WHD_PKMT"/>
</dbReference>
<reference evidence="2" key="1">
    <citation type="submission" date="2018-05" db="EMBL/GenBank/DDBJ databases">
        <authorList>
            <person name="Lanie J.A."/>
            <person name="Ng W.-L."/>
            <person name="Kazmierczak K.M."/>
            <person name="Andrzejewski T.M."/>
            <person name="Davidsen T.M."/>
            <person name="Wayne K.J."/>
            <person name="Tettelin H."/>
            <person name="Glass J.I."/>
            <person name="Rusch D."/>
            <person name="Podicherti R."/>
            <person name="Tsui H.-C.T."/>
            <person name="Winkler M.E."/>
        </authorList>
    </citation>
    <scope>NUCLEOTIDE SEQUENCE</scope>
</reference>
<proteinExistence type="predicted"/>
<organism evidence="2">
    <name type="scientific">marine metagenome</name>
    <dbReference type="NCBI Taxonomy" id="408172"/>
    <lineage>
        <taxon>unclassified sequences</taxon>
        <taxon>metagenomes</taxon>
        <taxon>ecological metagenomes</taxon>
    </lineage>
</organism>
<accession>A0A382HAB7</accession>
<name>A0A382HAB7_9ZZZZ</name>
<sequence>WQVGQGETVTDLRHRNVTVTDRFTRQLIPFLDGQTDRQNLMAAASEFDREPARLAVNDNPESELNAALFRLAERCLLVQ</sequence>
<evidence type="ECO:0000259" key="1">
    <source>
        <dbReference type="Pfam" id="PF21782"/>
    </source>
</evidence>
<protein>
    <recommendedName>
        <fullName evidence="1">PKMT C-terminal winged helix domain-containing protein</fullName>
    </recommendedName>
</protein>
<feature type="domain" description="PKMT C-terminal winged helix" evidence="1">
    <location>
        <begin position="1"/>
        <end position="43"/>
    </location>
</feature>
<dbReference type="AlphaFoldDB" id="A0A382HAB7"/>
<feature type="non-terminal residue" evidence="2">
    <location>
        <position position="1"/>
    </location>
</feature>